<feature type="compositionally biased region" description="Basic and acidic residues" evidence="1">
    <location>
        <begin position="14"/>
        <end position="23"/>
    </location>
</feature>
<comment type="caution">
    <text evidence="2">The sequence shown here is derived from an EMBL/GenBank/DDBJ whole genome shotgun (WGS) entry which is preliminary data.</text>
</comment>
<dbReference type="Proteomes" id="UP000499080">
    <property type="component" value="Unassembled WGS sequence"/>
</dbReference>
<dbReference type="EMBL" id="BGPR01000185">
    <property type="protein sequence ID" value="GBM02948.1"/>
    <property type="molecule type" value="Genomic_DNA"/>
</dbReference>
<gene>
    <name evidence="2" type="ORF">AVEN_269862_1</name>
</gene>
<keyword evidence="3" id="KW-1185">Reference proteome</keyword>
<sequence length="112" mass="13003">MFTVQKQAIPEQSTSKKGEEQNKDIHCRQCNWLAPRHRRPTLFIKSQAKINNAEFSGLQRFGEANNISSLWVLKLVSPFGLQDWSNWWVPLVFSFPAVVGKRIQLIDLFFNV</sequence>
<organism evidence="2 3">
    <name type="scientific">Araneus ventricosus</name>
    <name type="common">Orbweaver spider</name>
    <name type="synonym">Epeira ventricosa</name>
    <dbReference type="NCBI Taxonomy" id="182803"/>
    <lineage>
        <taxon>Eukaryota</taxon>
        <taxon>Metazoa</taxon>
        <taxon>Ecdysozoa</taxon>
        <taxon>Arthropoda</taxon>
        <taxon>Chelicerata</taxon>
        <taxon>Arachnida</taxon>
        <taxon>Araneae</taxon>
        <taxon>Araneomorphae</taxon>
        <taxon>Entelegynae</taxon>
        <taxon>Araneoidea</taxon>
        <taxon>Araneidae</taxon>
        <taxon>Araneus</taxon>
    </lineage>
</organism>
<evidence type="ECO:0000313" key="3">
    <source>
        <dbReference type="Proteomes" id="UP000499080"/>
    </source>
</evidence>
<reference evidence="2 3" key="1">
    <citation type="journal article" date="2019" name="Sci. Rep.">
        <title>Orb-weaving spider Araneus ventricosus genome elucidates the spidroin gene catalogue.</title>
        <authorList>
            <person name="Kono N."/>
            <person name="Nakamura H."/>
            <person name="Ohtoshi R."/>
            <person name="Moran D.A.P."/>
            <person name="Shinohara A."/>
            <person name="Yoshida Y."/>
            <person name="Fujiwara M."/>
            <person name="Mori M."/>
            <person name="Tomita M."/>
            <person name="Arakawa K."/>
        </authorList>
    </citation>
    <scope>NUCLEOTIDE SEQUENCE [LARGE SCALE GENOMIC DNA]</scope>
</reference>
<accession>A0A4Y2CGL4</accession>
<dbReference type="OrthoDB" id="10362624at2759"/>
<name>A0A4Y2CGL4_ARAVE</name>
<proteinExistence type="predicted"/>
<feature type="region of interest" description="Disordered" evidence="1">
    <location>
        <begin position="1"/>
        <end position="23"/>
    </location>
</feature>
<dbReference type="AlphaFoldDB" id="A0A4Y2CGL4"/>
<evidence type="ECO:0000313" key="2">
    <source>
        <dbReference type="EMBL" id="GBM02948.1"/>
    </source>
</evidence>
<evidence type="ECO:0000256" key="1">
    <source>
        <dbReference type="SAM" id="MobiDB-lite"/>
    </source>
</evidence>
<feature type="compositionally biased region" description="Polar residues" evidence="1">
    <location>
        <begin position="1"/>
        <end position="13"/>
    </location>
</feature>
<protein>
    <submittedName>
        <fullName evidence="2">Uncharacterized protein</fullName>
    </submittedName>
</protein>